<dbReference type="Proteomes" id="UP000190539">
    <property type="component" value="Unassembled WGS sequence"/>
</dbReference>
<dbReference type="Gene3D" id="3.40.50.150">
    <property type="entry name" value="Vaccinia Virus protein VP39"/>
    <property type="match status" value="1"/>
</dbReference>
<dbReference type="InterPro" id="IPR029063">
    <property type="entry name" value="SAM-dependent_MTases_sf"/>
</dbReference>
<accession>A0A1V3ZYP0</accession>
<evidence type="ECO:0000313" key="2">
    <source>
        <dbReference type="Proteomes" id="UP000190539"/>
    </source>
</evidence>
<organism evidence="1 2">
    <name type="scientific">Streptomyces tsukubensis</name>
    <dbReference type="NCBI Taxonomy" id="83656"/>
    <lineage>
        <taxon>Bacteria</taxon>
        <taxon>Bacillati</taxon>
        <taxon>Actinomycetota</taxon>
        <taxon>Actinomycetes</taxon>
        <taxon>Kitasatosporales</taxon>
        <taxon>Streptomycetaceae</taxon>
        <taxon>Streptomyces</taxon>
    </lineage>
</organism>
<gene>
    <name evidence="1" type="ORF">B1H18_33610</name>
</gene>
<keyword evidence="2" id="KW-1185">Reference proteome</keyword>
<sequence>MPDFLHTLRDWSMSGLRLQSMIRTAERVPAVPDTLRYSFGLVDRPMYAYGARKAVELAASAGYSGVTLLEFGVGSGGGLQALSRHARHYSRSSGLNVHVVGFDSGSGLPESTDYRDLLYVWNKGQYPMDSADLRDQLRGSAELVLGDVAETVPGFLRTHSEHLARNPLGFISFDLDYYSSTASAFEIFRSARDEQLLPRITSYFDDIITILDRTGELAAIADFNGEDKHGYIGRVNALRSHLPFDPAWADQIFEYHRFDHRDYNRHESARDSPTWRP</sequence>
<evidence type="ECO:0000313" key="1">
    <source>
        <dbReference type="EMBL" id="OON71500.1"/>
    </source>
</evidence>
<reference evidence="1 2" key="1">
    <citation type="submission" date="2017-02" db="EMBL/GenBank/DDBJ databases">
        <title>Draft Genome Sequence of Streptomyces tsukubaensis F601, a Producer of the immunosuppressant tacrolimus FK506.</title>
        <authorList>
            <person name="Zong G."/>
            <person name="Zhong C."/>
            <person name="Fu J."/>
            <person name="Qin R."/>
            <person name="Cao G."/>
        </authorList>
    </citation>
    <scope>NUCLEOTIDE SEQUENCE [LARGE SCALE GENOMIC DNA]</scope>
    <source>
        <strain evidence="1 2">F601</strain>
    </source>
</reference>
<comment type="caution">
    <text evidence="1">The sequence shown here is derived from an EMBL/GenBank/DDBJ whole genome shotgun (WGS) entry which is preliminary data.</text>
</comment>
<dbReference type="AlphaFoldDB" id="A0A1V3ZYP0"/>
<dbReference type="EMBL" id="MVFC01000056">
    <property type="protein sequence ID" value="OON71500.1"/>
    <property type="molecule type" value="Genomic_DNA"/>
</dbReference>
<dbReference type="STRING" id="83656.B1H18_33610"/>
<name>A0A1V3ZYP0_9ACTN</name>
<protein>
    <submittedName>
        <fullName evidence="1">Uncharacterized protein</fullName>
    </submittedName>
</protein>
<proteinExistence type="predicted"/>